<name>G3N5P8_GASAC</name>
<dbReference type="Bgee" id="ENSGACG00000000488">
    <property type="expression patterns" value="Expressed in zone of skin and 12 other cell types or tissues"/>
</dbReference>
<reference evidence="1" key="2">
    <citation type="submission" date="2024-04" db="UniProtKB">
        <authorList>
            <consortium name="Ensembl"/>
        </authorList>
    </citation>
    <scope>IDENTIFICATION</scope>
</reference>
<proteinExistence type="predicted"/>
<accession>G3N5P8</accession>
<dbReference type="InParanoid" id="G3N5P8"/>
<reference evidence="1" key="1">
    <citation type="submission" date="2006-01" db="EMBL/GenBank/DDBJ databases">
        <authorList>
            <person name="Lindblad-Toh K."/>
            <person name="Mauceli E."/>
            <person name="Grabherr M."/>
            <person name="Chang J.L."/>
            <person name="Lander E.S."/>
        </authorList>
    </citation>
    <scope>NUCLEOTIDE SEQUENCE [LARGE SCALE GENOMIC DNA]</scope>
</reference>
<dbReference type="AlphaFoldDB" id="G3N5P8"/>
<organism evidence="1">
    <name type="scientific">Gasterosteus aculeatus</name>
    <name type="common">Three-spined stickleback</name>
    <dbReference type="NCBI Taxonomy" id="69293"/>
    <lineage>
        <taxon>Eukaryota</taxon>
        <taxon>Metazoa</taxon>
        <taxon>Chordata</taxon>
        <taxon>Craniata</taxon>
        <taxon>Vertebrata</taxon>
        <taxon>Euteleostomi</taxon>
        <taxon>Actinopterygii</taxon>
        <taxon>Neopterygii</taxon>
        <taxon>Teleostei</taxon>
        <taxon>Neoteleostei</taxon>
        <taxon>Acanthomorphata</taxon>
        <taxon>Eupercaria</taxon>
        <taxon>Perciformes</taxon>
        <taxon>Cottioidei</taxon>
        <taxon>Gasterosteales</taxon>
        <taxon>Gasterosteidae</taxon>
        <taxon>Gasterosteus</taxon>
    </lineage>
</organism>
<protein>
    <submittedName>
        <fullName evidence="1">Uncharacterized protein</fullName>
    </submittedName>
</protein>
<evidence type="ECO:0000313" key="1">
    <source>
        <dbReference type="Ensembl" id="ENSGACP00000000622.1"/>
    </source>
</evidence>
<dbReference type="Ensembl" id="ENSGACT00000000622.1">
    <property type="protein sequence ID" value="ENSGACP00000000622.1"/>
    <property type="gene ID" value="ENSGACG00000000488.1"/>
</dbReference>
<sequence>QPVQSAHGQQSCWTAGQTLTRQTSLEGTQGLLDSSAEGELRAVACPQCPAPGMLVRPRHALEKESNRGACGWSWAVGENCYTSQWVKQKQGHRSSRPW</sequence>